<name>K2SWV2_MACPH</name>
<comment type="caution">
    <text evidence="1">The sequence shown here is derived from an EMBL/GenBank/DDBJ whole genome shotgun (WGS) entry which is preliminary data.</text>
</comment>
<protein>
    <submittedName>
        <fullName evidence="1">Uncharacterized protein</fullName>
    </submittedName>
</protein>
<proteinExistence type="predicted"/>
<dbReference type="HOGENOM" id="CLU_1875812_0_0_1"/>
<dbReference type="AlphaFoldDB" id="K2SWV2"/>
<gene>
    <name evidence="1" type="ORF">MPH_01639</name>
</gene>
<dbReference type="VEuPathDB" id="FungiDB:MPH_01639"/>
<evidence type="ECO:0000313" key="1">
    <source>
        <dbReference type="EMBL" id="EKG21010.1"/>
    </source>
</evidence>
<dbReference type="InParanoid" id="K2SWV2"/>
<dbReference type="Proteomes" id="UP000007129">
    <property type="component" value="Unassembled WGS sequence"/>
</dbReference>
<accession>K2SWV2</accession>
<organism evidence="1 2">
    <name type="scientific">Macrophomina phaseolina (strain MS6)</name>
    <name type="common">Charcoal rot fungus</name>
    <dbReference type="NCBI Taxonomy" id="1126212"/>
    <lineage>
        <taxon>Eukaryota</taxon>
        <taxon>Fungi</taxon>
        <taxon>Dikarya</taxon>
        <taxon>Ascomycota</taxon>
        <taxon>Pezizomycotina</taxon>
        <taxon>Dothideomycetes</taxon>
        <taxon>Dothideomycetes incertae sedis</taxon>
        <taxon>Botryosphaeriales</taxon>
        <taxon>Botryosphaeriaceae</taxon>
        <taxon>Macrophomina</taxon>
    </lineage>
</organism>
<dbReference type="EMBL" id="AHHD01000068">
    <property type="protein sequence ID" value="EKG21010.1"/>
    <property type="molecule type" value="Genomic_DNA"/>
</dbReference>
<sequence length="136" mass="13839">MGIAARAYVQFSILTLDDDSRTSVPRLGASLALANFMTGSSSSTSSFILLSTGTAIAGNTRHQPALDSPHCGENGCGRIRPHGSLTTFADDEDGSVAGPNPIGSSSMRCKYRTGVVGAMFPGSSSSSSRADHAVGG</sequence>
<reference evidence="1 2" key="1">
    <citation type="journal article" date="2012" name="BMC Genomics">
        <title>Tools to kill: Genome of one of the most destructive plant pathogenic fungi Macrophomina phaseolina.</title>
        <authorList>
            <person name="Islam M.S."/>
            <person name="Haque M.S."/>
            <person name="Islam M.M."/>
            <person name="Emdad E.M."/>
            <person name="Halim A."/>
            <person name="Hossen Q.M.M."/>
            <person name="Hossain M.Z."/>
            <person name="Ahmed B."/>
            <person name="Rahim S."/>
            <person name="Rahman M.S."/>
            <person name="Alam M.M."/>
            <person name="Hou S."/>
            <person name="Wan X."/>
            <person name="Saito J.A."/>
            <person name="Alam M."/>
        </authorList>
    </citation>
    <scope>NUCLEOTIDE SEQUENCE [LARGE SCALE GENOMIC DNA]</scope>
    <source>
        <strain evidence="1 2">MS6</strain>
    </source>
</reference>
<evidence type="ECO:0000313" key="2">
    <source>
        <dbReference type="Proteomes" id="UP000007129"/>
    </source>
</evidence>